<evidence type="ECO:0008006" key="4">
    <source>
        <dbReference type="Google" id="ProtNLM"/>
    </source>
</evidence>
<dbReference type="AlphaFoldDB" id="A0A560CVS3"/>
<proteinExistence type="predicted"/>
<organism evidence="2 3">
    <name type="scientific">Bradyrhizobium stylosanthis</name>
    <dbReference type="NCBI Taxonomy" id="1803665"/>
    <lineage>
        <taxon>Bacteria</taxon>
        <taxon>Pseudomonadati</taxon>
        <taxon>Pseudomonadota</taxon>
        <taxon>Alphaproteobacteria</taxon>
        <taxon>Hyphomicrobiales</taxon>
        <taxon>Nitrobacteraceae</taxon>
        <taxon>Bradyrhizobium</taxon>
    </lineage>
</organism>
<evidence type="ECO:0000313" key="2">
    <source>
        <dbReference type="EMBL" id="TWA88941.1"/>
    </source>
</evidence>
<comment type="caution">
    <text evidence="2">The sequence shown here is derived from an EMBL/GenBank/DDBJ whole genome shotgun (WGS) entry which is preliminary data.</text>
</comment>
<accession>A0A560CVS3</accession>
<keyword evidence="3" id="KW-1185">Reference proteome</keyword>
<dbReference type="Proteomes" id="UP000319949">
    <property type="component" value="Unassembled WGS sequence"/>
</dbReference>
<gene>
    <name evidence="2" type="ORF">FBZ96_1231</name>
</gene>
<evidence type="ECO:0000256" key="1">
    <source>
        <dbReference type="SAM" id="MobiDB-lite"/>
    </source>
</evidence>
<dbReference type="EMBL" id="VITK01000023">
    <property type="protein sequence ID" value="TWA88941.1"/>
    <property type="molecule type" value="Genomic_DNA"/>
</dbReference>
<protein>
    <recommendedName>
        <fullName evidence="4">Type III secretion system XopP/hlk family effector</fullName>
    </recommendedName>
</protein>
<evidence type="ECO:0000313" key="3">
    <source>
        <dbReference type="Proteomes" id="UP000319949"/>
    </source>
</evidence>
<reference evidence="2 3" key="1">
    <citation type="submission" date="2019-06" db="EMBL/GenBank/DDBJ databases">
        <title>Genomic Encyclopedia of Type Strains, Phase IV (KMG-V): Genome sequencing to study the core and pangenomes of soil and plant-associated prokaryotes.</title>
        <authorList>
            <person name="Whitman W."/>
        </authorList>
    </citation>
    <scope>NUCLEOTIDE SEQUENCE [LARGE SCALE GENOMIC DNA]</scope>
    <source>
        <strain evidence="2 3">BR 510</strain>
    </source>
</reference>
<name>A0A560CVS3_9BRAD</name>
<feature type="region of interest" description="Disordered" evidence="1">
    <location>
        <begin position="375"/>
        <end position="404"/>
    </location>
</feature>
<sequence>MFNSVVERMRSGAQDGAAPVASQLQTSDVAGPIPWTGDKIKAAKRQMDSLLAELDTCRNAAAQPAPNALVAQELIDQLIKAGSNVLEYYARLPQHEAPSILSDDQARRLRDEVLHAGNQCNLLATPTIYALEQSRKSAATVLDRMVQSSAPFDQLSRAISSVANRYTACMEWWGKKALRLERMQSVCTATYNLPSTTAEMRQAEEADLRLHTGWALNMKCLHLQSQIALLRIMIEPQMSTFEPATREVLMDENGRVRLLGTFIDDVFPAFNSTSDAVLNSNGRALDAAHCAVLKGVMERLSELGLAWHNIVANLSDTGTANLPLELSGQIVEGAWVTAQEVMRFLSLQPKASAVIVPPTDPRAAMPASTIGEAVAAEGARARRKGKSKNTRSAGAGSSAPGQTQAHVAMNANAAAPAAKVVVLSEFGTKRLVTAEEAHARTSSSETAHLAIWQAPPSMEALTGLLKRLDELLQFDLPGQQRAASQARHMKPEDAEHVVDTAIGRLKTQVAEMQACVAALEEPRRRVLLTPAQVREVHDKIVRLKMLRSEAQGLGTALNERKGTMTVDCMKTYAYPSQNYLEQLRAAEELTPAGLPRALKGEPGVLFEVKLQPKALRNGAMPNPMWVHIHTKRPVHVWQLTTLDDAEFAACHVKSNAQRGYNRQWQNARAATGREDVVVHRGKLTPAFCKSMLSTVHSDVLHYRLAEADQLSTQAARLEI</sequence>